<organism evidence="1">
    <name type="scientific">marine metagenome</name>
    <dbReference type="NCBI Taxonomy" id="408172"/>
    <lineage>
        <taxon>unclassified sequences</taxon>
        <taxon>metagenomes</taxon>
        <taxon>ecological metagenomes</taxon>
    </lineage>
</organism>
<dbReference type="EMBL" id="UINC01047637">
    <property type="protein sequence ID" value="SVB57151.1"/>
    <property type="molecule type" value="Genomic_DNA"/>
</dbReference>
<reference evidence="1" key="1">
    <citation type="submission" date="2018-05" db="EMBL/GenBank/DDBJ databases">
        <authorList>
            <person name="Lanie J.A."/>
            <person name="Ng W.-L."/>
            <person name="Kazmierczak K.M."/>
            <person name="Andrzejewski T.M."/>
            <person name="Davidsen T.M."/>
            <person name="Wayne K.J."/>
            <person name="Tettelin H."/>
            <person name="Glass J.I."/>
            <person name="Rusch D."/>
            <person name="Podicherti R."/>
            <person name="Tsui H.-C.T."/>
            <person name="Winkler M.E."/>
        </authorList>
    </citation>
    <scope>NUCLEOTIDE SEQUENCE</scope>
</reference>
<sequence length="538" mass="59278">LTPDQQIEFYSEYEVQDDLVLPEGFTYNVIASWGDPVGDSRYGFNNDHIGFVETGKDRAYLVVNHENMDFDSVETYLETFPMVMGYSLPEGVFDEIEDNVIWDFPAMDEGDPRKAMIKSIALEGAADMGISVISVERNNNGDWIRTFSDRDRRISVTQALNDPAKLSKSTGPASAVFRKHNKIGFDDGLADKCIGSYWNCSGTTTPWGTVISAEEWHDAHVYGPVKADGSSFPPTTIPFVTTTFSGLGNIFELAGNKYGWGVEVDPENKDDYGTKHTMLGRYHHEAFAFNCKKNRPLAVYAGDDSRGGHIYKMISKAKVSDPKSKSNSRLLEEGVLHAARFSNDGTGYWIPLIPDTALDPVLPSKSIGGTVSLPNPDRVKAGVEKYTKDDDVNSIYRDIGFKKLGDLYQGDDEIELQGAILIDAHYAANAVGATGCPRPEDCEFDDNKGVLYFAFTAITGGSSDSPDREIFAWDDFEENTNLTDNQNDPYRPGIIVKIEDDNNAAPESLTFKWEILAMGGEPSDGGAGWASPDNLEID</sequence>
<dbReference type="PANTHER" id="PTHR35399">
    <property type="entry name" value="SLR8030 PROTEIN"/>
    <property type="match status" value="1"/>
</dbReference>
<gene>
    <name evidence="1" type="ORF">METZ01_LOCUS210005</name>
</gene>
<dbReference type="InterPro" id="IPR008557">
    <property type="entry name" value="PhoX"/>
</dbReference>
<dbReference type="Pfam" id="PF05787">
    <property type="entry name" value="PhoX"/>
    <property type="match status" value="1"/>
</dbReference>
<dbReference type="PANTHER" id="PTHR35399:SF2">
    <property type="entry name" value="DUF839 DOMAIN-CONTAINING PROTEIN"/>
    <property type="match status" value="1"/>
</dbReference>
<proteinExistence type="predicted"/>
<evidence type="ECO:0000313" key="1">
    <source>
        <dbReference type="EMBL" id="SVB57151.1"/>
    </source>
</evidence>
<feature type="non-terminal residue" evidence="1">
    <location>
        <position position="538"/>
    </location>
</feature>
<protein>
    <recommendedName>
        <fullName evidence="2">DUF839 domain-containing protein</fullName>
    </recommendedName>
</protein>
<feature type="non-terminal residue" evidence="1">
    <location>
        <position position="1"/>
    </location>
</feature>
<accession>A0A382F4V0</accession>
<dbReference type="AlphaFoldDB" id="A0A382F4V0"/>
<name>A0A382F4V0_9ZZZZ</name>
<evidence type="ECO:0008006" key="2">
    <source>
        <dbReference type="Google" id="ProtNLM"/>
    </source>
</evidence>